<accession>A0A0F9DF27</accession>
<sequence>LYTRDKEEKELEHQITLYNPNKSESGTNPSDLMESTFHCIWVLLGGMGYIRKLIQKVKSPIVLTTRE</sequence>
<feature type="region of interest" description="Disordered" evidence="1">
    <location>
        <begin position="1"/>
        <end position="29"/>
    </location>
</feature>
<protein>
    <submittedName>
        <fullName evidence="2">Uncharacterized protein</fullName>
    </submittedName>
</protein>
<evidence type="ECO:0000313" key="2">
    <source>
        <dbReference type="EMBL" id="KKL52361.1"/>
    </source>
</evidence>
<feature type="compositionally biased region" description="Polar residues" evidence="1">
    <location>
        <begin position="16"/>
        <end position="29"/>
    </location>
</feature>
<evidence type="ECO:0000256" key="1">
    <source>
        <dbReference type="SAM" id="MobiDB-lite"/>
    </source>
</evidence>
<dbReference type="EMBL" id="LAZR01031922">
    <property type="protein sequence ID" value="KKL52361.1"/>
    <property type="molecule type" value="Genomic_DNA"/>
</dbReference>
<feature type="compositionally biased region" description="Basic and acidic residues" evidence="1">
    <location>
        <begin position="1"/>
        <end position="13"/>
    </location>
</feature>
<reference evidence="2" key="1">
    <citation type="journal article" date="2015" name="Nature">
        <title>Complex archaea that bridge the gap between prokaryotes and eukaryotes.</title>
        <authorList>
            <person name="Spang A."/>
            <person name="Saw J.H."/>
            <person name="Jorgensen S.L."/>
            <person name="Zaremba-Niedzwiedzka K."/>
            <person name="Martijn J."/>
            <person name="Lind A.E."/>
            <person name="van Eijk R."/>
            <person name="Schleper C."/>
            <person name="Guy L."/>
            <person name="Ettema T.J."/>
        </authorList>
    </citation>
    <scope>NUCLEOTIDE SEQUENCE</scope>
</reference>
<dbReference type="AlphaFoldDB" id="A0A0F9DF27"/>
<comment type="caution">
    <text evidence="2">The sequence shown here is derived from an EMBL/GenBank/DDBJ whole genome shotgun (WGS) entry which is preliminary data.</text>
</comment>
<proteinExistence type="predicted"/>
<name>A0A0F9DF27_9ZZZZ</name>
<gene>
    <name evidence="2" type="ORF">LCGC14_2286250</name>
</gene>
<feature type="non-terminal residue" evidence="2">
    <location>
        <position position="1"/>
    </location>
</feature>
<organism evidence="2">
    <name type="scientific">marine sediment metagenome</name>
    <dbReference type="NCBI Taxonomy" id="412755"/>
    <lineage>
        <taxon>unclassified sequences</taxon>
        <taxon>metagenomes</taxon>
        <taxon>ecological metagenomes</taxon>
    </lineage>
</organism>